<dbReference type="Proteomes" id="UP000887540">
    <property type="component" value="Unplaced"/>
</dbReference>
<evidence type="ECO:0000313" key="3">
    <source>
        <dbReference type="WBParaSite" id="ACRNAN_scaffold3447.g17150.t1"/>
    </source>
</evidence>
<proteinExistence type="predicted"/>
<keyword evidence="2" id="KW-1185">Reference proteome</keyword>
<accession>A0A914DQ37</accession>
<feature type="compositionally biased region" description="Polar residues" evidence="1">
    <location>
        <begin position="79"/>
        <end position="98"/>
    </location>
</feature>
<protein>
    <submittedName>
        <fullName evidence="3">Uncharacterized protein</fullName>
    </submittedName>
</protein>
<sequence length="98" mass="11081">MILVSLDSCKFKLSKDTKIIGIGCKLVEDPEVDELIGHFHRLQTEELVTAESQSLTELMDNQGPDESEEKEAEREEQGPSESYNHLSMSHSIQLPSFF</sequence>
<name>A0A914DQ37_9BILA</name>
<dbReference type="WBParaSite" id="ACRNAN_scaffold3447.g17150.t1">
    <property type="protein sequence ID" value="ACRNAN_scaffold3447.g17150.t1"/>
    <property type="gene ID" value="ACRNAN_scaffold3447.g17150"/>
</dbReference>
<feature type="region of interest" description="Disordered" evidence="1">
    <location>
        <begin position="54"/>
        <end position="98"/>
    </location>
</feature>
<organism evidence="2 3">
    <name type="scientific">Acrobeloides nanus</name>
    <dbReference type="NCBI Taxonomy" id="290746"/>
    <lineage>
        <taxon>Eukaryota</taxon>
        <taxon>Metazoa</taxon>
        <taxon>Ecdysozoa</taxon>
        <taxon>Nematoda</taxon>
        <taxon>Chromadorea</taxon>
        <taxon>Rhabditida</taxon>
        <taxon>Tylenchina</taxon>
        <taxon>Cephalobomorpha</taxon>
        <taxon>Cephaloboidea</taxon>
        <taxon>Cephalobidae</taxon>
        <taxon>Acrobeloides</taxon>
    </lineage>
</organism>
<evidence type="ECO:0000313" key="2">
    <source>
        <dbReference type="Proteomes" id="UP000887540"/>
    </source>
</evidence>
<dbReference type="AlphaFoldDB" id="A0A914DQ37"/>
<evidence type="ECO:0000256" key="1">
    <source>
        <dbReference type="SAM" id="MobiDB-lite"/>
    </source>
</evidence>
<reference evidence="3" key="1">
    <citation type="submission" date="2022-11" db="UniProtKB">
        <authorList>
            <consortium name="WormBaseParasite"/>
        </authorList>
    </citation>
    <scope>IDENTIFICATION</scope>
</reference>